<keyword evidence="1" id="KW-0472">Membrane</keyword>
<feature type="transmembrane region" description="Helical" evidence="1">
    <location>
        <begin position="49"/>
        <end position="71"/>
    </location>
</feature>
<proteinExistence type="predicted"/>
<dbReference type="RefSeq" id="WP_076555406.1">
    <property type="nucleotide sequence ID" value="NZ_FTNU01000009.1"/>
</dbReference>
<protein>
    <submittedName>
        <fullName evidence="2">Uncharacterized protein</fullName>
    </submittedName>
</protein>
<name>A0A1N7F314_9GAMM</name>
<keyword evidence="1" id="KW-1133">Transmembrane helix</keyword>
<dbReference type="STRING" id="34061.B0189_07640"/>
<dbReference type="Proteomes" id="UP000187495">
    <property type="component" value="Unassembled WGS sequence"/>
</dbReference>
<dbReference type="AlphaFoldDB" id="A0A1N7F314"/>
<evidence type="ECO:0000256" key="1">
    <source>
        <dbReference type="SAM" id="Phobius"/>
    </source>
</evidence>
<reference evidence="3" key="1">
    <citation type="submission" date="2017-01" db="EMBL/GenBank/DDBJ databases">
        <authorList>
            <person name="Varghese N."/>
            <person name="Submissions S."/>
        </authorList>
    </citation>
    <scope>NUCLEOTIDE SEQUENCE [LARGE SCALE GENOMIC DNA]</scope>
    <source>
        <strain evidence="3">DSM 21768</strain>
    </source>
</reference>
<dbReference type="EMBL" id="FTNU01000009">
    <property type="protein sequence ID" value="SIR94632.1"/>
    <property type="molecule type" value="Genomic_DNA"/>
</dbReference>
<keyword evidence="1" id="KW-0812">Transmembrane</keyword>
<evidence type="ECO:0000313" key="3">
    <source>
        <dbReference type="Proteomes" id="UP000187495"/>
    </source>
</evidence>
<keyword evidence="3" id="KW-1185">Reference proteome</keyword>
<evidence type="ECO:0000313" key="2">
    <source>
        <dbReference type="EMBL" id="SIR94632.1"/>
    </source>
</evidence>
<organism evidence="2 3">
    <name type="scientific">Moraxella cuniculi DSM 21768</name>
    <dbReference type="NCBI Taxonomy" id="1122245"/>
    <lineage>
        <taxon>Bacteria</taxon>
        <taxon>Pseudomonadati</taxon>
        <taxon>Pseudomonadota</taxon>
        <taxon>Gammaproteobacteria</taxon>
        <taxon>Moraxellales</taxon>
        <taxon>Moraxellaceae</taxon>
        <taxon>Moraxella</taxon>
    </lineage>
</organism>
<accession>A0A1N7F314</accession>
<gene>
    <name evidence="2" type="ORF">SAMN02745664_10952</name>
</gene>
<sequence length="72" mass="8073">MTNKKPNPSSDLDELRENLDRLTKLRQSLAERQARNTMPPLKPLGFIDLLILMACFAAAFLAMIITLAAVFL</sequence>